<dbReference type="GO" id="GO:0050178">
    <property type="term" value="F:phenylpyruvate tautomerase activity"/>
    <property type="evidence" value="ECO:0007669"/>
    <property type="project" value="UniProtKB-EC"/>
</dbReference>
<protein>
    <recommendedName>
        <fullName evidence="12">L-dopachrome isomerase</fullName>
        <ecNumber evidence="9">5.3.2.1</ecNumber>
        <ecNumber evidence="8">5.3.3.12</ecNumber>
    </recommendedName>
    <alternativeName>
        <fullName evidence="10">L-dopachrome tautomerase</fullName>
    </alternativeName>
    <alternativeName>
        <fullName evidence="11">Phenylpyruvate tautomerase</fullName>
    </alternativeName>
</protein>
<evidence type="ECO:0000313" key="13">
    <source>
        <dbReference type="EMBL" id="KAJ7670513.1"/>
    </source>
</evidence>
<dbReference type="Pfam" id="PF01187">
    <property type="entry name" value="MIF"/>
    <property type="match status" value="1"/>
</dbReference>
<evidence type="ECO:0000256" key="6">
    <source>
        <dbReference type="ARBA" id="ARBA00036735"/>
    </source>
</evidence>
<evidence type="ECO:0000256" key="5">
    <source>
        <dbReference type="ARBA" id="ARBA00023235"/>
    </source>
</evidence>
<evidence type="ECO:0000256" key="10">
    <source>
        <dbReference type="ARBA" id="ARBA00041631"/>
    </source>
</evidence>
<evidence type="ECO:0000256" key="4">
    <source>
        <dbReference type="ARBA" id="ARBA00022525"/>
    </source>
</evidence>
<dbReference type="GO" id="GO:0004167">
    <property type="term" value="F:dopachrome isomerase activity"/>
    <property type="evidence" value="ECO:0007669"/>
    <property type="project" value="UniProtKB-EC"/>
</dbReference>
<dbReference type="GO" id="GO:0005615">
    <property type="term" value="C:extracellular space"/>
    <property type="evidence" value="ECO:0007669"/>
    <property type="project" value="UniProtKB-KW"/>
</dbReference>
<comment type="catalytic activity">
    <reaction evidence="6">
        <text>3-phenylpyruvate = enol-phenylpyruvate</text>
        <dbReference type="Rhea" id="RHEA:17097"/>
        <dbReference type="ChEBI" id="CHEBI:16815"/>
        <dbReference type="ChEBI" id="CHEBI:18005"/>
        <dbReference type="EC" id="5.3.2.1"/>
    </reaction>
</comment>
<comment type="caution">
    <text evidence="13">The sequence shown here is derived from an EMBL/GenBank/DDBJ whole genome shotgun (WGS) entry which is preliminary data.</text>
</comment>
<evidence type="ECO:0000256" key="2">
    <source>
        <dbReference type="ARBA" id="ARBA00005851"/>
    </source>
</evidence>
<dbReference type="Gene3D" id="3.30.429.10">
    <property type="entry name" value="Macrophage Migration Inhibitory Factor"/>
    <property type="match status" value="1"/>
</dbReference>
<organism evidence="13 14">
    <name type="scientific">Mycena rosella</name>
    <name type="common">Pink bonnet</name>
    <name type="synonym">Agaricus rosellus</name>
    <dbReference type="NCBI Taxonomy" id="1033263"/>
    <lineage>
        <taxon>Eukaryota</taxon>
        <taxon>Fungi</taxon>
        <taxon>Dikarya</taxon>
        <taxon>Basidiomycota</taxon>
        <taxon>Agaricomycotina</taxon>
        <taxon>Agaricomycetes</taxon>
        <taxon>Agaricomycetidae</taxon>
        <taxon>Agaricales</taxon>
        <taxon>Marasmiineae</taxon>
        <taxon>Mycenaceae</taxon>
        <taxon>Mycena</taxon>
    </lineage>
</organism>
<evidence type="ECO:0000256" key="9">
    <source>
        <dbReference type="ARBA" id="ARBA00039086"/>
    </source>
</evidence>
<evidence type="ECO:0000256" key="11">
    <source>
        <dbReference type="ARBA" id="ARBA00041912"/>
    </source>
</evidence>
<comment type="catalytic activity">
    <reaction evidence="7">
        <text>L-dopachrome = 5,6-dihydroxyindole-2-carboxylate</text>
        <dbReference type="Rhea" id="RHEA:13041"/>
        <dbReference type="ChEBI" id="CHEBI:16875"/>
        <dbReference type="ChEBI" id="CHEBI:57509"/>
        <dbReference type="EC" id="5.3.3.12"/>
    </reaction>
</comment>
<evidence type="ECO:0000256" key="1">
    <source>
        <dbReference type="ARBA" id="ARBA00004613"/>
    </source>
</evidence>
<reference evidence="13" key="1">
    <citation type="submission" date="2023-03" db="EMBL/GenBank/DDBJ databases">
        <title>Massive genome expansion in bonnet fungi (Mycena s.s.) driven by repeated elements and novel gene families across ecological guilds.</title>
        <authorList>
            <consortium name="Lawrence Berkeley National Laboratory"/>
            <person name="Harder C.B."/>
            <person name="Miyauchi S."/>
            <person name="Viragh M."/>
            <person name="Kuo A."/>
            <person name="Thoen E."/>
            <person name="Andreopoulos B."/>
            <person name="Lu D."/>
            <person name="Skrede I."/>
            <person name="Drula E."/>
            <person name="Henrissat B."/>
            <person name="Morin E."/>
            <person name="Kohler A."/>
            <person name="Barry K."/>
            <person name="LaButti K."/>
            <person name="Morin E."/>
            <person name="Salamov A."/>
            <person name="Lipzen A."/>
            <person name="Mereny Z."/>
            <person name="Hegedus B."/>
            <person name="Baldrian P."/>
            <person name="Stursova M."/>
            <person name="Weitz H."/>
            <person name="Taylor A."/>
            <person name="Grigoriev I.V."/>
            <person name="Nagy L.G."/>
            <person name="Martin F."/>
            <person name="Kauserud H."/>
        </authorList>
    </citation>
    <scope>NUCLEOTIDE SEQUENCE</scope>
    <source>
        <strain evidence="13">CBHHK067</strain>
    </source>
</reference>
<comment type="subcellular location">
    <subcellularLocation>
        <location evidence="1">Secreted</location>
    </subcellularLocation>
</comment>
<evidence type="ECO:0000313" key="14">
    <source>
        <dbReference type="Proteomes" id="UP001221757"/>
    </source>
</evidence>
<proteinExistence type="inferred from homology"/>
<dbReference type="SUPFAM" id="SSF55331">
    <property type="entry name" value="Tautomerase/MIF"/>
    <property type="match status" value="1"/>
</dbReference>
<gene>
    <name evidence="13" type="ORF">B0H17DRAFT_948635</name>
</gene>
<keyword evidence="14" id="KW-1185">Reference proteome</keyword>
<name>A0AAD7G6A2_MYCRO</name>
<evidence type="ECO:0000256" key="8">
    <source>
        <dbReference type="ARBA" id="ARBA00038932"/>
    </source>
</evidence>
<evidence type="ECO:0000256" key="12">
    <source>
        <dbReference type="ARBA" id="ARBA00042730"/>
    </source>
</evidence>
<dbReference type="EC" id="5.3.2.1" evidence="9"/>
<dbReference type="InterPro" id="IPR001398">
    <property type="entry name" value="Macrophage_inhib_fac"/>
</dbReference>
<evidence type="ECO:0000256" key="7">
    <source>
        <dbReference type="ARBA" id="ARBA00036823"/>
    </source>
</evidence>
<evidence type="ECO:0000256" key="3">
    <source>
        <dbReference type="ARBA" id="ARBA00022514"/>
    </source>
</evidence>
<keyword evidence="3" id="KW-0202">Cytokine</keyword>
<comment type="similarity">
    <text evidence="2">Belongs to the MIF family.</text>
</comment>
<accession>A0AAD7G6A2</accession>
<keyword evidence="4" id="KW-0964">Secreted</keyword>
<dbReference type="Proteomes" id="UP001221757">
    <property type="component" value="Unassembled WGS sequence"/>
</dbReference>
<sequence length="118" mass="12567">MPILELTTNVKVADPKAFSLALNKAAAAALGMDGYVTVSYTYNETVTFAGTHGPAFLLRVTTLGNGTEKNETFSKALFGHLEAALGVPADRGYIIFNDPGKINLGFVYKGTTFATIFK</sequence>
<dbReference type="PANTHER" id="PTHR11954:SF6">
    <property type="entry name" value="MACROPHAGE MIGRATION INHIBITORY FACTOR"/>
    <property type="match status" value="1"/>
</dbReference>
<keyword evidence="5" id="KW-0413">Isomerase</keyword>
<dbReference type="EMBL" id="JARKIE010000179">
    <property type="protein sequence ID" value="KAJ7670513.1"/>
    <property type="molecule type" value="Genomic_DNA"/>
</dbReference>
<dbReference type="InterPro" id="IPR014347">
    <property type="entry name" value="Tautomerase/MIF_sf"/>
</dbReference>
<dbReference type="EC" id="5.3.3.12" evidence="8"/>
<dbReference type="AlphaFoldDB" id="A0AAD7G6A2"/>
<dbReference type="PANTHER" id="PTHR11954">
    <property type="entry name" value="D-DOPACHROME DECARBOXYLASE"/>
    <property type="match status" value="1"/>
</dbReference>